<keyword evidence="7 8" id="KW-0472">Membrane</keyword>
<evidence type="ECO:0000256" key="7">
    <source>
        <dbReference type="ARBA" id="ARBA00023136"/>
    </source>
</evidence>
<dbReference type="Proteomes" id="UP000772812">
    <property type="component" value="Unassembled WGS sequence"/>
</dbReference>
<evidence type="ECO:0000256" key="6">
    <source>
        <dbReference type="ARBA" id="ARBA00022989"/>
    </source>
</evidence>
<dbReference type="EMBL" id="JAACYA010000002">
    <property type="protein sequence ID" value="MBK3333165.1"/>
    <property type="molecule type" value="Genomic_DNA"/>
</dbReference>
<organism evidence="9 10">
    <name type="scientific">Persephonella atlantica</name>
    <dbReference type="NCBI Taxonomy" id="2699429"/>
    <lineage>
        <taxon>Bacteria</taxon>
        <taxon>Pseudomonadati</taxon>
        <taxon>Aquificota</taxon>
        <taxon>Aquificia</taxon>
        <taxon>Aquificales</taxon>
        <taxon>Hydrogenothermaceae</taxon>
        <taxon>Persephonella</taxon>
    </lineage>
</organism>
<keyword evidence="3" id="KW-1003">Cell membrane</keyword>
<feature type="transmembrane region" description="Helical" evidence="8">
    <location>
        <begin position="60"/>
        <end position="80"/>
    </location>
</feature>
<evidence type="ECO:0000313" key="10">
    <source>
        <dbReference type="Proteomes" id="UP000772812"/>
    </source>
</evidence>
<gene>
    <name evidence="9" type="primary">mreD</name>
    <name evidence="9" type="ORF">GWK41_08785</name>
</gene>
<sequence>MRVYLFIFLLLILQIYVAKFFSLWGIIPDIVTVFIVIFALKNGLSDSLKIAVFTGVLQDLMYPPGIPVNTISKSFIVLLVSNIKQKFYYSSISVKFFLIFVVTAVDTGLKGFITYLSTGILDFSPVYLAYILVNFLTFYVVSVFDEIR</sequence>
<evidence type="ECO:0000256" key="8">
    <source>
        <dbReference type="SAM" id="Phobius"/>
    </source>
</evidence>
<dbReference type="RefSeq" id="WP_200674597.1">
    <property type="nucleotide sequence ID" value="NZ_JAACYA010000002.1"/>
</dbReference>
<keyword evidence="5" id="KW-0133">Cell shape</keyword>
<keyword evidence="6 8" id="KW-1133">Transmembrane helix</keyword>
<keyword evidence="4 8" id="KW-0812">Transmembrane</keyword>
<dbReference type="NCBIfam" id="TIGR03426">
    <property type="entry name" value="shape_MreD"/>
    <property type="match status" value="1"/>
</dbReference>
<evidence type="ECO:0000256" key="2">
    <source>
        <dbReference type="ARBA" id="ARBA00007776"/>
    </source>
</evidence>
<dbReference type="InterPro" id="IPR007227">
    <property type="entry name" value="Cell_shape_determining_MreD"/>
</dbReference>
<feature type="transmembrane region" description="Helical" evidence="8">
    <location>
        <begin position="7"/>
        <end position="40"/>
    </location>
</feature>
<keyword evidence="10" id="KW-1185">Reference proteome</keyword>
<protein>
    <submittedName>
        <fullName evidence="9">Rod shape-determining protein MreD</fullName>
    </submittedName>
</protein>
<evidence type="ECO:0000313" key="9">
    <source>
        <dbReference type="EMBL" id="MBK3333165.1"/>
    </source>
</evidence>
<feature type="transmembrane region" description="Helical" evidence="8">
    <location>
        <begin position="87"/>
        <end position="105"/>
    </location>
</feature>
<accession>A0ABS1GK06</accession>
<comment type="caution">
    <text evidence="9">The sequence shown here is derived from an EMBL/GenBank/DDBJ whole genome shotgun (WGS) entry which is preliminary data.</text>
</comment>
<comment type="similarity">
    <text evidence="2">Belongs to the MreD family.</text>
</comment>
<evidence type="ECO:0000256" key="1">
    <source>
        <dbReference type="ARBA" id="ARBA00004651"/>
    </source>
</evidence>
<evidence type="ECO:0000256" key="4">
    <source>
        <dbReference type="ARBA" id="ARBA00022692"/>
    </source>
</evidence>
<reference evidence="9 10" key="1">
    <citation type="journal article" date="2021" name="Syst. Appl. Microbiol.">
        <title>Persephonella atlantica sp. nov.: How to adapt to physico-chemical gradients in high temperature hydrothermal habitats.</title>
        <authorList>
            <person name="Francois D.X."/>
            <person name="Godfroy A."/>
            <person name="Mathien C."/>
            <person name="Aube J."/>
            <person name="Cathalot C."/>
            <person name="Lesongeur F."/>
            <person name="L'Haridon S."/>
            <person name="Philippon X."/>
            <person name="Roussel E.G."/>
        </authorList>
    </citation>
    <scope>NUCLEOTIDE SEQUENCE [LARGE SCALE GENOMIC DNA]</scope>
    <source>
        <strain evidence="9 10">MO1340</strain>
    </source>
</reference>
<feature type="transmembrane region" description="Helical" evidence="8">
    <location>
        <begin position="125"/>
        <end position="144"/>
    </location>
</feature>
<evidence type="ECO:0000256" key="5">
    <source>
        <dbReference type="ARBA" id="ARBA00022960"/>
    </source>
</evidence>
<proteinExistence type="inferred from homology"/>
<name>A0ABS1GK06_9AQUI</name>
<comment type="subcellular location">
    <subcellularLocation>
        <location evidence="1">Cell membrane</location>
        <topology evidence="1">Multi-pass membrane protein</topology>
    </subcellularLocation>
</comment>
<evidence type="ECO:0000256" key="3">
    <source>
        <dbReference type="ARBA" id="ARBA00022475"/>
    </source>
</evidence>